<reference evidence="7 8" key="1">
    <citation type="submission" date="2023-01" db="EMBL/GenBank/DDBJ databases">
        <title>Draft genome sequence of Nocardiopsis sp. RSe5-2 isolated from halophytes.</title>
        <authorList>
            <person name="Duangmal K."/>
            <person name="Chantavorakit T."/>
        </authorList>
    </citation>
    <scope>NUCLEOTIDE SEQUENCE [LARGE SCALE GENOMIC DNA]</scope>
    <source>
        <strain evidence="7 8">RSe5-2</strain>
    </source>
</reference>
<evidence type="ECO:0000313" key="8">
    <source>
        <dbReference type="Proteomes" id="UP001527866"/>
    </source>
</evidence>
<dbReference type="EMBL" id="JAQFWQ010000001">
    <property type="protein sequence ID" value="MDA2809015.1"/>
    <property type="molecule type" value="Genomic_DNA"/>
</dbReference>
<dbReference type="PRINTS" id="PR00455">
    <property type="entry name" value="HTHTETR"/>
</dbReference>
<dbReference type="RefSeq" id="WP_270682924.1">
    <property type="nucleotide sequence ID" value="NZ_JAQFWQ010000001.1"/>
</dbReference>
<dbReference type="Proteomes" id="UP001527866">
    <property type="component" value="Unassembled WGS sequence"/>
</dbReference>
<gene>
    <name evidence="7" type="ORF">O4J56_00025</name>
</gene>
<comment type="caution">
    <text evidence="7">The sequence shown here is derived from an EMBL/GenBank/DDBJ whole genome shotgun (WGS) entry which is preliminary data.</text>
</comment>
<dbReference type="SUPFAM" id="SSF46689">
    <property type="entry name" value="Homeodomain-like"/>
    <property type="match status" value="1"/>
</dbReference>
<accession>A0ABT4TXN1</accession>
<name>A0ABT4TXN1_9ACTN</name>
<sequence length="189" mass="20552">MRADNRAALLRGARACLDERGYARTRARHVADAAGVSTAAIGYHFGTTDALLVEALMQGMEEWSAHLGDRLRSVPERPRRDRLAAVWGAVVESFHGYRGVLAASFELMARADEESEIRDRLRPTIEQARRGAALQILGIDPQHDPDRAHRAGAACYALLSGLIVQWLVDPDSVPSGTDLADGLIDTIGD</sequence>
<dbReference type="InterPro" id="IPR001647">
    <property type="entry name" value="HTH_TetR"/>
</dbReference>
<organism evidence="7 8">
    <name type="scientific">Nocardiopsis endophytica</name>
    <dbReference type="NCBI Taxonomy" id="3018445"/>
    <lineage>
        <taxon>Bacteria</taxon>
        <taxon>Bacillati</taxon>
        <taxon>Actinomycetota</taxon>
        <taxon>Actinomycetes</taxon>
        <taxon>Streptosporangiales</taxon>
        <taxon>Nocardiopsidaceae</taxon>
        <taxon>Nocardiopsis</taxon>
    </lineage>
</organism>
<proteinExistence type="predicted"/>
<protein>
    <submittedName>
        <fullName evidence="7">Helix-turn-helix domain containing protein</fullName>
    </submittedName>
</protein>
<evidence type="ECO:0000256" key="5">
    <source>
        <dbReference type="PROSITE-ProRule" id="PRU00335"/>
    </source>
</evidence>
<keyword evidence="2" id="KW-0805">Transcription regulation</keyword>
<dbReference type="PROSITE" id="PS50977">
    <property type="entry name" value="HTH_TETR_2"/>
    <property type="match status" value="1"/>
</dbReference>
<dbReference type="InterPro" id="IPR050109">
    <property type="entry name" value="HTH-type_TetR-like_transc_reg"/>
</dbReference>
<keyword evidence="3 5" id="KW-0238">DNA-binding</keyword>
<dbReference type="InterPro" id="IPR039538">
    <property type="entry name" value="BetI_C"/>
</dbReference>
<dbReference type="InterPro" id="IPR036271">
    <property type="entry name" value="Tet_transcr_reg_TetR-rel_C_sf"/>
</dbReference>
<evidence type="ECO:0000259" key="6">
    <source>
        <dbReference type="PROSITE" id="PS50977"/>
    </source>
</evidence>
<evidence type="ECO:0000256" key="2">
    <source>
        <dbReference type="ARBA" id="ARBA00023015"/>
    </source>
</evidence>
<dbReference type="Gene3D" id="1.10.357.10">
    <property type="entry name" value="Tetracycline Repressor, domain 2"/>
    <property type="match status" value="1"/>
</dbReference>
<dbReference type="InterPro" id="IPR009057">
    <property type="entry name" value="Homeodomain-like_sf"/>
</dbReference>
<evidence type="ECO:0000256" key="4">
    <source>
        <dbReference type="ARBA" id="ARBA00023163"/>
    </source>
</evidence>
<evidence type="ECO:0000256" key="1">
    <source>
        <dbReference type="ARBA" id="ARBA00022491"/>
    </source>
</evidence>
<evidence type="ECO:0000313" key="7">
    <source>
        <dbReference type="EMBL" id="MDA2809015.1"/>
    </source>
</evidence>
<dbReference type="Pfam" id="PF13977">
    <property type="entry name" value="TetR_C_6"/>
    <property type="match status" value="1"/>
</dbReference>
<keyword evidence="4" id="KW-0804">Transcription</keyword>
<evidence type="ECO:0000256" key="3">
    <source>
        <dbReference type="ARBA" id="ARBA00023125"/>
    </source>
</evidence>
<dbReference type="PANTHER" id="PTHR30055:SF219">
    <property type="entry name" value="TRANSCRIPTIONAL REGULATORY PROTEIN"/>
    <property type="match status" value="1"/>
</dbReference>
<keyword evidence="1" id="KW-0678">Repressor</keyword>
<feature type="DNA-binding region" description="H-T-H motif" evidence="5">
    <location>
        <begin position="26"/>
        <end position="45"/>
    </location>
</feature>
<feature type="domain" description="HTH tetR-type" evidence="6">
    <location>
        <begin position="3"/>
        <end position="63"/>
    </location>
</feature>
<dbReference type="PANTHER" id="PTHR30055">
    <property type="entry name" value="HTH-TYPE TRANSCRIPTIONAL REGULATOR RUTR"/>
    <property type="match status" value="1"/>
</dbReference>
<dbReference type="SUPFAM" id="SSF48498">
    <property type="entry name" value="Tetracyclin repressor-like, C-terminal domain"/>
    <property type="match status" value="1"/>
</dbReference>
<keyword evidence="8" id="KW-1185">Reference proteome</keyword>
<dbReference type="Pfam" id="PF00440">
    <property type="entry name" value="TetR_N"/>
    <property type="match status" value="1"/>
</dbReference>